<dbReference type="SUPFAM" id="SSF53335">
    <property type="entry name" value="S-adenosyl-L-methionine-dependent methyltransferases"/>
    <property type="match status" value="2"/>
</dbReference>
<sequence length="505" mass="59167">MPTFKKNDENMELNTNQEDRQKMKDYWVKHSQFASIQEMLLDSNAETISDNELPEILSFLPSFKSKKLLELGAGIGRFTRVIAQQAEHVVAVDFIEKFIEKNRELNGDMDNIDFMHGDATKISFPKHSFDIIFSNWLLMYLNDEEIFELVENSLKFLKEGGYCFLRESCFHSSGNIKNAEENPTVYRSPIAYVDYFQSKVVEEDDGLYGFELVFARPNRTYIELKNNSNQVCFLFQKVKLHAHHGFKTIKEFFDHKQYSLKGIYRYEKVFGQGYISTGGQETTDLFLQTLDLKPGMRVLDVGCGTGGADFYMSEKYGVEVFGLDLSSNMIGVCWERAQQHKNAKARFEIGDVTKHDYPTNYFDYIFSRDSLLHICNKKTLFKKFHSWLKPGGKIFYSDYICGPKPWSDEFQVYVEQREYDLLTMEKYENVLKESGFINIRTEDKTKMFVDYLNKELDHLVKGKDEFVKEFSVKDFDYLVDGWKEKLIRCNQGHQKYGIFYAEKKN</sequence>
<evidence type="ECO:0000313" key="10">
    <source>
        <dbReference type="EMBL" id="RNA35062.1"/>
    </source>
</evidence>
<dbReference type="EC" id="2.1.1.103" evidence="5"/>
<evidence type="ECO:0000256" key="6">
    <source>
        <dbReference type="ARBA" id="ARBA00047619"/>
    </source>
</evidence>
<dbReference type="PANTHER" id="PTHR44307">
    <property type="entry name" value="PHOSPHOETHANOLAMINE METHYLTRANSFERASE"/>
    <property type="match status" value="1"/>
</dbReference>
<keyword evidence="11" id="KW-1185">Reference proteome</keyword>
<accession>A0A3M7SH18</accession>
<organism evidence="10 11">
    <name type="scientific">Brachionus plicatilis</name>
    <name type="common">Marine rotifer</name>
    <name type="synonym">Brachionus muelleri</name>
    <dbReference type="NCBI Taxonomy" id="10195"/>
    <lineage>
        <taxon>Eukaryota</taxon>
        <taxon>Metazoa</taxon>
        <taxon>Spiralia</taxon>
        <taxon>Gnathifera</taxon>
        <taxon>Rotifera</taxon>
        <taxon>Eurotatoria</taxon>
        <taxon>Monogononta</taxon>
        <taxon>Pseudotrocha</taxon>
        <taxon>Ploima</taxon>
        <taxon>Brachionidae</taxon>
        <taxon>Brachionus</taxon>
    </lineage>
</organism>
<dbReference type="STRING" id="10195.A0A3M7SH18"/>
<evidence type="ECO:0000256" key="1">
    <source>
        <dbReference type="ARBA" id="ARBA00004969"/>
    </source>
</evidence>
<dbReference type="Gene3D" id="3.40.50.150">
    <property type="entry name" value="Vaccinia Virus protein VP39"/>
    <property type="match status" value="2"/>
</dbReference>
<keyword evidence="3 10" id="KW-0489">Methyltransferase</keyword>
<comment type="pathway">
    <text evidence="2">Lipid metabolism.</text>
</comment>
<dbReference type="InterPro" id="IPR013216">
    <property type="entry name" value="Methyltransf_11"/>
</dbReference>
<feature type="domain" description="Methyltransferase" evidence="9">
    <location>
        <begin position="293"/>
        <end position="411"/>
    </location>
</feature>
<comment type="catalytic activity">
    <reaction evidence="7">
        <text>N-methylethanolamine phosphate + S-adenosyl-L-methionine = N,N-dimethylethanolamine phosphate + S-adenosyl-L-homocysteine + H(+)</text>
        <dbReference type="Rhea" id="RHEA:25321"/>
        <dbReference type="ChEBI" id="CHEBI:15378"/>
        <dbReference type="ChEBI" id="CHEBI:57781"/>
        <dbReference type="ChEBI" id="CHEBI:57856"/>
        <dbReference type="ChEBI" id="CHEBI:58641"/>
        <dbReference type="ChEBI" id="CHEBI:59789"/>
        <dbReference type="EC" id="2.1.1.103"/>
    </reaction>
    <physiologicalReaction direction="left-to-right" evidence="7">
        <dbReference type="Rhea" id="RHEA:25322"/>
    </physiologicalReaction>
</comment>
<evidence type="ECO:0000256" key="4">
    <source>
        <dbReference type="ARBA" id="ARBA00022679"/>
    </source>
</evidence>
<dbReference type="Pfam" id="PF08241">
    <property type="entry name" value="Methyltransf_11"/>
    <property type="match status" value="1"/>
</dbReference>
<evidence type="ECO:0000259" key="8">
    <source>
        <dbReference type="Pfam" id="PF08241"/>
    </source>
</evidence>
<dbReference type="Proteomes" id="UP000276133">
    <property type="component" value="Unassembled WGS sequence"/>
</dbReference>
<comment type="catalytic activity">
    <reaction evidence="6">
        <text>N,N-dimethylethanolamine phosphate + S-adenosyl-L-methionine = phosphocholine + S-adenosyl-L-homocysteine + H(+)</text>
        <dbReference type="Rhea" id="RHEA:25325"/>
        <dbReference type="ChEBI" id="CHEBI:15378"/>
        <dbReference type="ChEBI" id="CHEBI:57856"/>
        <dbReference type="ChEBI" id="CHEBI:58641"/>
        <dbReference type="ChEBI" id="CHEBI:59789"/>
        <dbReference type="ChEBI" id="CHEBI:295975"/>
        <dbReference type="EC" id="2.1.1.103"/>
    </reaction>
    <physiologicalReaction direction="left-to-right" evidence="6">
        <dbReference type="Rhea" id="RHEA:25326"/>
    </physiologicalReaction>
</comment>
<dbReference type="InterPro" id="IPR025714">
    <property type="entry name" value="Methyltranfer_dom"/>
</dbReference>
<evidence type="ECO:0000256" key="2">
    <source>
        <dbReference type="ARBA" id="ARBA00005189"/>
    </source>
</evidence>
<dbReference type="GO" id="GO:0000234">
    <property type="term" value="F:phosphoethanolamine N-methyltransferase activity"/>
    <property type="evidence" value="ECO:0007669"/>
    <property type="project" value="UniProtKB-EC"/>
</dbReference>
<dbReference type="Pfam" id="PF13847">
    <property type="entry name" value="Methyltransf_31"/>
    <property type="match status" value="1"/>
</dbReference>
<evidence type="ECO:0000256" key="3">
    <source>
        <dbReference type="ARBA" id="ARBA00022603"/>
    </source>
</evidence>
<protein>
    <recommendedName>
        <fullName evidence="5">phosphoethanolamine N-methyltransferase</fullName>
        <ecNumber evidence="5">2.1.1.103</ecNumber>
    </recommendedName>
</protein>
<evidence type="ECO:0000256" key="7">
    <source>
        <dbReference type="ARBA" id="ARBA00047841"/>
    </source>
</evidence>
<proteinExistence type="predicted"/>
<dbReference type="GO" id="GO:0032259">
    <property type="term" value="P:methylation"/>
    <property type="evidence" value="ECO:0007669"/>
    <property type="project" value="UniProtKB-KW"/>
</dbReference>
<gene>
    <name evidence="10" type="ORF">BpHYR1_051915</name>
</gene>
<evidence type="ECO:0000259" key="9">
    <source>
        <dbReference type="Pfam" id="PF13847"/>
    </source>
</evidence>
<comment type="caution">
    <text evidence="10">The sequence shown here is derived from an EMBL/GenBank/DDBJ whole genome shotgun (WGS) entry which is preliminary data.</text>
</comment>
<dbReference type="InterPro" id="IPR029063">
    <property type="entry name" value="SAM-dependent_MTases_sf"/>
</dbReference>
<keyword evidence="4 10" id="KW-0808">Transferase</keyword>
<evidence type="ECO:0000313" key="11">
    <source>
        <dbReference type="Proteomes" id="UP000276133"/>
    </source>
</evidence>
<dbReference type="AlphaFoldDB" id="A0A3M7SH18"/>
<comment type="pathway">
    <text evidence="1">Phospholipid metabolism; phosphatidylcholine biosynthesis.</text>
</comment>
<evidence type="ECO:0000256" key="5">
    <source>
        <dbReference type="ARBA" id="ARBA00035674"/>
    </source>
</evidence>
<dbReference type="EMBL" id="REGN01001376">
    <property type="protein sequence ID" value="RNA35062.1"/>
    <property type="molecule type" value="Genomic_DNA"/>
</dbReference>
<reference evidence="10 11" key="1">
    <citation type="journal article" date="2018" name="Sci. Rep.">
        <title>Genomic signatures of local adaptation to the degree of environmental predictability in rotifers.</title>
        <authorList>
            <person name="Franch-Gras L."/>
            <person name="Hahn C."/>
            <person name="Garcia-Roger E.M."/>
            <person name="Carmona M.J."/>
            <person name="Serra M."/>
            <person name="Gomez A."/>
        </authorList>
    </citation>
    <scope>NUCLEOTIDE SEQUENCE [LARGE SCALE GENOMIC DNA]</scope>
    <source>
        <strain evidence="10">HYR1</strain>
    </source>
</reference>
<dbReference type="CDD" id="cd02440">
    <property type="entry name" value="AdoMet_MTases"/>
    <property type="match status" value="2"/>
</dbReference>
<dbReference type="OrthoDB" id="8300214at2759"/>
<feature type="domain" description="Methyltransferase type 11" evidence="8">
    <location>
        <begin position="69"/>
        <end position="164"/>
    </location>
</feature>
<name>A0A3M7SH18_BRAPC</name>
<dbReference type="PANTHER" id="PTHR44307:SF2">
    <property type="entry name" value="PHOSPHOETHANOLAMINE METHYLTRANSFERASE ISOFORM X1"/>
    <property type="match status" value="1"/>
</dbReference>